<evidence type="ECO:0000259" key="2">
    <source>
        <dbReference type="PROSITE" id="PS50937"/>
    </source>
</evidence>
<keyword evidence="3" id="KW-0238">DNA-binding</keyword>
<evidence type="ECO:0000313" key="4">
    <source>
        <dbReference type="Proteomes" id="UP000591272"/>
    </source>
</evidence>
<dbReference type="InterPro" id="IPR036594">
    <property type="entry name" value="Meth_synthase_dom"/>
</dbReference>
<organism evidence="3 4">
    <name type="scientific">Actinomadura citrea</name>
    <dbReference type="NCBI Taxonomy" id="46158"/>
    <lineage>
        <taxon>Bacteria</taxon>
        <taxon>Bacillati</taxon>
        <taxon>Actinomycetota</taxon>
        <taxon>Actinomycetes</taxon>
        <taxon>Streptosporangiales</taxon>
        <taxon>Thermomonosporaceae</taxon>
        <taxon>Actinomadura</taxon>
    </lineage>
</organism>
<proteinExistence type="predicted"/>
<dbReference type="PROSITE" id="PS50937">
    <property type="entry name" value="HTH_MERR_2"/>
    <property type="match status" value="1"/>
</dbReference>
<dbReference type="SMART" id="SM00422">
    <property type="entry name" value="HTH_MERR"/>
    <property type="match status" value="1"/>
</dbReference>
<accession>A0A7Y9KDA0</accession>
<feature type="domain" description="HTH merR-type" evidence="2">
    <location>
        <begin position="21"/>
        <end position="84"/>
    </location>
</feature>
<protein>
    <submittedName>
        <fullName evidence="3">DNA-binding transcriptional MerR regulator</fullName>
    </submittedName>
</protein>
<dbReference type="AlphaFoldDB" id="A0A7Y9KDA0"/>
<dbReference type="SUPFAM" id="SSF46955">
    <property type="entry name" value="Putative DNA-binding domain"/>
    <property type="match status" value="1"/>
</dbReference>
<sequence>MDDLTNGEADSGVSGLGVAAVARRLGVAPSTLRTWDRQYGVGPTGGGPGRYHRYSPADLARLETMQQMISAGAPPAEAARAALDAPRGPDPEPESHSAADSPGALDASAAEHGTSQATRIESLADAAMALDELVMTEIVESALRHEGVAPAWEQVMAPVLVDIGRKHAATGKYVEVEHLLSAVVSRCLVGVTRPQEIFLAGQVRSPVVLACAPDEEHTLPILVLAAALAETGAARLMLGARVPASALEAAIDRTAAHTVFVWSQTSETGEPSWLTDLLARHPAPQVVVGGPGWDRDRLPPEVNFVPSMAAALQALRGTAPH</sequence>
<dbReference type="GO" id="GO:0003677">
    <property type="term" value="F:DNA binding"/>
    <property type="evidence" value="ECO:0007669"/>
    <property type="project" value="UniProtKB-KW"/>
</dbReference>
<dbReference type="InterPro" id="IPR009061">
    <property type="entry name" value="DNA-bd_dom_put_sf"/>
</dbReference>
<comment type="caution">
    <text evidence="3">The sequence shown here is derived from an EMBL/GenBank/DDBJ whole genome shotgun (WGS) entry which is preliminary data.</text>
</comment>
<reference evidence="3 4" key="1">
    <citation type="submission" date="2020-07" db="EMBL/GenBank/DDBJ databases">
        <title>Sequencing the genomes of 1000 actinobacteria strains.</title>
        <authorList>
            <person name="Klenk H.-P."/>
        </authorList>
    </citation>
    <scope>NUCLEOTIDE SEQUENCE [LARGE SCALE GENOMIC DNA]</scope>
    <source>
        <strain evidence="3 4">DSM 43461</strain>
    </source>
</reference>
<dbReference type="SUPFAM" id="SSF52242">
    <property type="entry name" value="Cobalamin (vitamin B12)-binding domain"/>
    <property type="match status" value="1"/>
</dbReference>
<keyword evidence="4" id="KW-1185">Reference proteome</keyword>
<dbReference type="Proteomes" id="UP000591272">
    <property type="component" value="Unassembled WGS sequence"/>
</dbReference>
<gene>
    <name evidence="3" type="ORF">BJ999_003442</name>
</gene>
<dbReference type="GO" id="GO:0006355">
    <property type="term" value="P:regulation of DNA-templated transcription"/>
    <property type="evidence" value="ECO:0007669"/>
    <property type="project" value="InterPro"/>
</dbReference>
<evidence type="ECO:0000256" key="1">
    <source>
        <dbReference type="SAM" id="MobiDB-lite"/>
    </source>
</evidence>
<dbReference type="InterPro" id="IPR003759">
    <property type="entry name" value="Cbl-bd_cap"/>
</dbReference>
<dbReference type="GO" id="GO:0046872">
    <property type="term" value="F:metal ion binding"/>
    <property type="evidence" value="ECO:0007669"/>
    <property type="project" value="InterPro"/>
</dbReference>
<feature type="region of interest" description="Disordered" evidence="1">
    <location>
        <begin position="71"/>
        <end position="115"/>
    </location>
</feature>
<dbReference type="InterPro" id="IPR036724">
    <property type="entry name" value="Cobalamin-bd_sf"/>
</dbReference>
<dbReference type="Gene3D" id="1.10.1660.10">
    <property type="match status" value="1"/>
</dbReference>
<dbReference type="Gene3D" id="1.10.1240.10">
    <property type="entry name" value="Methionine synthase domain"/>
    <property type="match status" value="1"/>
</dbReference>
<dbReference type="InterPro" id="IPR000551">
    <property type="entry name" value="MerR-type_HTH_dom"/>
</dbReference>
<dbReference type="Pfam" id="PF02607">
    <property type="entry name" value="B12-binding_2"/>
    <property type="match status" value="1"/>
</dbReference>
<name>A0A7Y9KDA0_9ACTN</name>
<dbReference type="Gene3D" id="3.40.50.280">
    <property type="entry name" value="Cobalamin-binding domain"/>
    <property type="match status" value="1"/>
</dbReference>
<dbReference type="EMBL" id="JACCBT010000001">
    <property type="protein sequence ID" value="NYE13146.1"/>
    <property type="molecule type" value="Genomic_DNA"/>
</dbReference>
<feature type="compositionally biased region" description="Low complexity" evidence="1">
    <location>
        <begin position="71"/>
        <end position="86"/>
    </location>
</feature>
<dbReference type="RefSeq" id="WP_179834238.1">
    <property type="nucleotide sequence ID" value="NZ_BMRD01000034.1"/>
</dbReference>
<dbReference type="Pfam" id="PF13411">
    <property type="entry name" value="MerR_1"/>
    <property type="match status" value="1"/>
</dbReference>
<dbReference type="GO" id="GO:0031419">
    <property type="term" value="F:cobalamin binding"/>
    <property type="evidence" value="ECO:0007669"/>
    <property type="project" value="InterPro"/>
</dbReference>
<evidence type="ECO:0000313" key="3">
    <source>
        <dbReference type="EMBL" id="NYE13146.1"/>
    </source>
</evidence>
<feature type="compositionally biased region" description="Basic and acidic residues" evidence="1">
    <location>
        <begin position="87"/>
        <end position="97"/>
    </location>
</feature>